<evidence type="ECO:0000313" key="3">
    <source>
        <dbReference type="EMBL" id="QMW77464.1"/>
    </source>
</evidence>
<evidence type="ECO:0000259" key="2">
    <source>
        <dbReference type="Pfam" id="PF01370"/>
    </source>
</evidence>
<dbReference type="Proteomes" id="UP000515789">
    <property type="component" value="Chromosome"/>
</dbReference>
<dbReference type="Gene3D" id="3.40.50.720">
    <property type="entry name" value="NAD(P)-binding Rossmann-like Domain"/>
    <property type="match status" value="1"/>
</dbReference>
<name>A0A7G5MS71_9FIRM</name>
<dbReference type="InterPro" id="IPR036291">
    <property type="entry name" value="NAD(P)-bd_dom_sf"/>
</dbReference>
<sequence length="364" mass="41068">MRKKIRGIFMENIKNPILYKDLCDVANSVFLKEIDGGSTILVTGATGMIGFQIIQSIVFHNNICNKNIKIIALARNKKKADDLFKGLVDEGKVDVYICDINEKIEISNQIDYIIHGASATSSRYFVTNPVETILTALHGTKNILEIAKEKNIKKMVYLSSLEVYGTPDEKMDYITEKDYGYLDPMQVRSSYSEGKRMAECLCASYAKEYKVPVLVARLSQTFGAAVSYEDSRVFAEFARCVIEKRNIVLHTAGRTVRSYCYTKDAITAIVCLLTRGKAGEAYNITNMNTAISIKEMAELVSRLSSDHAVKLVYDIPEDVAELGYNPEMIIRLDNTKLKLLGWTPTTDLEEMYVRLIKSMEFDKK</sequence>
<dbReference type="InterPro" id="IPR001509">
    <property type="entry name" value="Epimerase_deHydtase"/>
</dbReference>
<proteinExistence type="inferred from homology"/>
<feature type="domain" description="NAD-dependent epimerase/dehydratase" evidence="2">
    <location>
        <begin position="40"/>
        <end position="284"/>
    </location>
</feature>
<protein>
    <submittedName>
        <fullName evidence="3">NAD-dependent epimerase/dehydratase family protein</fullName>
    </submittedName>
</protein>
<accession>A0A7G5MS71</accession>
<dbReference type="Pfam" id="PF01370">
    <property type="entry name" value="Epimerase"/>
    <property type="match status" value="1"/>
</dbReference>
<comment type="similarity">
    <text evidence="1">Belongs to the NAD(P)-dependent epimerase/dehydratase family.</text>
</comment>
<dbReference type="AlphaFoldDB" id="A0A7G5MS71"/>
<evidence type="ECO:0000313" key="4">
    <source>
        <dbReference type="Proteomes" id="UP000515789"/>
    </source>
</evidence>
<dbReference type="EMBL" id="CP039126">
    <property type="protein sequence ID" value="QMW77464.1"/>
    <property type="molecule type" value="Genomic_DNA"/>
</dbReference>
<dbReference type="SUPFAM" id="SSF51735">
    <property type="entry name" value="NAD(P)-binding Rossmann-fold domains"/>
    <property type="match status" value="1"/>
</dbReference>
<evidence type="ECO:0000256" key="1">
    <source>
        <dbReference type="ARBA" id="ARBA00007637"/>
    </source>
</evidence>
<organism evidence="3 4">
    <name type="scientific">Blautia producta</name>
    <dbReference type="NCBI Taxonomy" id="33035"/>
    <lineage>
        <taxon>Bacteria</taxon>
        <taxon>Bacillati</taxon>
        <taxon>Bacillota</taxon>
        <taxon>Clostridia</taxon>
        <taxon>Lachnospirales</taxon>
        <taxon>Lachnospiraceae</taxon>
        <taxon>Blautia</taxon>
    </lineage>
</organism>
<gene>
    <name evidence="3" type="ORF">E5259_07570</name>
</gene>
<reference evidence="3 4" key="1">
    <citation type="submission" date="2019-04" db="EMBL/GenBank/DDBJ databases">
        <authorList>
            <person name="Schori C."/>
            <person name="Ahrens C."/>
        </authorList>
    </citation>
    <scope>NUCLEOTIDE SEQUENCE [LARGE SCALE GENOMIC DNA]</scope>
    <source>
        <strain evidence="3 4">DSM 2950</strain>
    </source>
</reference>
<dbReference type="PANTHER" id="PTHR43000">
    <property type="entry name" value="DTDP-D-GLUCOSE 4,6-DEHYDRATASE-RELATED"/>
    <property type="match status" value="1"/>
</dbReference>